<dbReference type="Gene3D" id="2.40.50.140">
    <property type="entry name" value="Nucleic acid-binding proteins"/>
    <property type="match status" value="2"/>
</dbReference>
<feature type="compositionally biased region" description="Polar residues" evidence="1">
    <location>
        <begin position="449"/>
        <end position="466"/>
    </location>
</feature>
<feature type="compositionally biased region" description="Low complexity" evidence="1">
    <location>
        <begin position="1278"/>
        <end position="1289"/>
    </location>
</feature>
<organism evidence="3 4">
    <name type="scientific">Smittium culicis</name>
    <dbReference type="NCBI Taxonomy" id="133412"/>
    <lineage>
        <taxon>Eukaryota</taxon>
        <taxon>Fungi</taxon>
        <taxon>Fungi incertae sedis</taxon>
        <taxon>Zoopagomycota</taxon>
        <taxon>Kickxellomycotina</taxon>
        <taxon>Harpellomycetes</taxon>
        <taxon>Harpellales</taxon>
        <taxon>Legeriomycetaceae</taxon>
        <taxon>Smittium</taxon>
    </lineage>
</organism>
<dbReference type="PANTHER" id="PTHR11289:SF0">
    <property type="entry name" value="BREAST CANCER TYPE 2 SUSCEPTIBILITY PROTEIN"/>
    <property type="match status" value="1"/>
</dbReference>
<dbReference type="OrthoDB" id="21095at2759"/>
<dbReference type="InterPro" id="IPR015187">
    <property type="entry name" value="BRCA2_OB_1"/>
</dbReference>
<proteinExistence type="predicted"/>
<dbReference type="GO" id="GO:0006355">
    <property type="term" value="P:regulation of DNA-templated transcription"/>
    <property type="evidence" value="ECO:0007669"/>
    <property type="project" value="TreeGrafter"/>
</dbReference>
<feature type="region of interest" description="Disordered" evidence="1">
    <location>
        <begin position="380"/>
        <end position="399"/>
    </location>
</feature>
<feature type="region of interest" description="Disordered" evidence="1">
    <location>
        <begin position="1094"/>
        <end position="1122"/>
    </location>
</feature>
<feature type="compositionally biased region" description="Low complexity" evidence="1">
    <location>
        <begin position="1096"/>
        <end position="1109"/>
    </location>
</feature>
<dbReference type="SUPFAM" id="SSF50249">
    <property type="entry name" value="Nucleic acid-binding proteins"/>
    <property type="match status" value="2"/>
</dbReference>
<dbReference type="Pfam" id="PF09103">
    <property type="entry name" value="BRCA-2_OB1"/>
    <property type="match status" value="1"/>
</dbReference>
<feature type="compositionally biased region" description="Low complexity" evidence="1">
    <location>
        <begin position="1185"/>
        <end position="1197"/>
    </location>
</feature>
<feature type="region of interest" description="Disordered" evidence="1">
    <location>
        <begin position="49"/>
        <end position="71"/>
    </location>
</feature>
<dbReference type="InterPro" id="IPR015525">
    <property type="entry name" value="BRCA2"/>
</dbReference>
<feature type="compositionally biased region" description="Polar residues" evidence="1">
    <location>
        <begin position="1009"/>
        <end position="1029"/>
    </location>
</feature>
<feature type="region of interest" description="Disordered" evidence="1">
    <location>
        <begin position="919"/>
        <end position="941"/>
    </location>
</feature>
<feature type="domain" description="BRCA2 OB1" evidence="2">
    <location>
        <begin position="1556"/>
        <end position="1669"/>
    </location>
</feature>
<dbReference type="PANTHER" id="PTHR11289">
    <property type="entry name" value="BREAST CANCER TYPE 2 SUSCEPTIBILITY PROTEIN BRCA2"/>
    <property type="match status" value="1"/>
</dbReference>
<feature type="region of interest" description="Disordered" evidence="1">
    <location>
        <begin position="1184"/>
        <end position="1204"/>
    </location>
</feature>
<sequence length="2051" mass="229511">MEHDNFSITRSADPHNSIEVSFAPKNHKLVHTNIIAEWLKLYKEKSPSAHIDMSNEDPQSSSAQQEESSSKTTIINPNANYSLNISLPLVPNPSPPIENPNLLLHAQDFDQILDKSKDQSPKLSNDKLKNISVNLNEEANLDSDKAIGDADLEIISSLEWDNTGYSSDITQKDWNSTADSNTPVAPLSSIPGLDLSVKSELSENIPVKNSFEINENSTELHTPEIINRLAIVKTKAEARFTKIIHKKDFKDSLLNSRTERTRTFSDFKTSDSLNSTWEIDDDNNKNSMLMSNDSVSSALFDNLKSQNTKLTPNAKKNLNNAFLSDDYLKSTPKFIYKSLNTNLKESSSPNNIKLLMDTPSSVHNSSRINYKPHCLSFNSNYSTNSPTQQTQPLIDSNPDLFSKLSDFNTTPHSNKRSLNFSLETPDLKNISTPDILYINNLSKNNNANSFTHSKYSDTNESPTKLPSSSNINNSNTTSNSKSKNLVFGSSSNFNNLQNDQPLELYSLDKHVLDKSDTNSIKSMCISIELPSSSSATPAKNKINNTTNNTNNTSDLILNHNSSLSNLPKDLEVFNAEKSNFTSKLSTNDLTLIDKSNEQGNNSVSHLELAPYDLKFQSSIPDLEFIKPIPTKIDESHNDLDSTFEVYNINNNLTSTSNILQKSPQSLINEDALPLNNPVPVPVILDSKDTNNSNIKTSIDIYAHENVENSPVIVDSHKEQQSNLDASQTEFAPPTIESTTLQPISKSQKTNMNEKIENKNIESNTNKLSFFDQILKQNNDFFQNNLEEDLQILVKKKDSLTDMHVSNNPVSGFSKATEITTPDPNKLGIGLELPPSSFFQGFTTASGANLGSLGDKVLDQDQLFEEILKKSRKTPQQEFKTPFKSNLVCKKTPLSNSNPTNINQRRVTSLAHSKINYTSQNPILNSNSRSNPSLQFPSPISNPDNSFMNYGNSELNQDDLFNAILKKPRSSTSLEFKTPFKKNQNIISKSCELQSSKITPLGKNGIPSFSGPNTNPIQSKSNFSLNPSSRPSKRPKNNLRKDFKTPFKLNLNGSNSGLKHKSASPGLINTPNLSAYSESSNNIFTPTNNRTHANIRSVSNNTNTSNVLSNRPKLPSPNQTSNTVLHSRYNKANIINTPIQSTQSINSINTSAAIPYRDEALKNIDIDEDYAQDLASYFDESDNFLSSSSSQSKSSASKDNPISNFHHANLDELSLEHDTNHQVCLNPSYNTPSKSSKIKSYINSNIPVGSSNSSNTEVSDKKLPDKNCISETGNQPFFSPSNSKSTSSLSENKDINDRTQIIEPNSTLIATSTTPTNLNITISTPSSLNSINYNKLSGVQSQGLRRQKHTRKPYTQIFQTPNIDSSRIQSTQKNQKSINVDATNDLSYNSQSNSNLSENSLVDTSMPNKRQRLYSTNKPGSIKSKTTLMEFKNLSCKFNNSKSISIPEYVRNMTFSSAKDFIFIENGIDNNAHTIVNRWGPEEAISELTGIIDITKSGLIKTDFDKWVHIQYQQLVFYLAVMSRCFPLSAIHFWGKNSVLQRLKNRYLKEFIESHRPSIRRILECDSSPKKLIVLFVASILPDGFVLLSDGWYSIRAKLDDVLSISLAKGRLKIGTKLILIGSTLVSGNSSHDGISPLQIDCPESETSPYLVIYANSVRTARWDQKLGFQSLNSRMSYSLNSIHPFGGPAYGEIDVIVCRRYPIRFIELKKGSSRIVRCAAEEARISSKYDERREKESQSILNNLNIHQAKSNMNSAKMPCISELDNMSGEQLYELYNSVTDQPNFFISLTPDQQKKIECYSETIKSEQSDSVREELLEKFPPRDVSQFFQILISDYNHSKIKKDRDSQYGRVFLSIWGADESTWSQFSEGKRFKVIFKPIPIDPELYKSVESIVKRRMFCISQISTNEVRKDIDIVGIVKECRSSTKYGKEMNQLTITQVSREHWNKYGIVDNSDHRSIIEPKQNTFMGEDSAIDSKADFGYQFEDHELEKLSNLYNLNGGENHSNSFLADGSVANTCENSVTLYASFPKAVYGNINFKVLKFTLSSNKFT</sequence>
<dbReference type="Proteomes" id="UP000187429">
    <property type="component" value="Unassembled WGS sequence"/>
</dbReference>
<dbReference type="GO" id="GO:0000724">
    <property type="term" value="P:double-strand break repair via homologous recombination"/>
    <property type="evidence" value="ECO:0007669"/>
    <property type="project" value="InterPro"/>
</dbReference>
<feature type="compositionally biased region" description="Low complexity" evidence="1">
    <location>
        <begin position="1383"/>
        <end position="1400"/>
    </location>
</feature>
<feature type="region of interest" description="Disordered" evidence="1">
    <location>
        <begin position="1243"/>
        <end position="1293"/>
    </location>
</feature>
<feature type="region of interest" description="Disordered" evidence="1">
    <location>
        <begin position="1382"/>
        <end position="1402"/>
    </location>
</feature>
<evidence type="ECO:0000313" key="3">
    <source>
        <dbReference type="EMBL" id="OMJ29781.1"/>
    </source>
</evidence>
<dbReference type="EMBL" id="LSSM01000182">
    <property type="protein sequence ID" value="OMJ29781.1"/>
    <property type="molecule type" value="Genomic_DNA"/>
</dbReference>
<reference evidence="4" key="1">
    <citation type="submission" date="2017-01" db="EMBL/GenBank/DDBJ databases">
        <authorList>
            <person name="Wang Y."/>
            <person name="White M."/>
            <person name="Kvist S."/>
            <person name="Moncalvo J.-M."/>
        </authorList>
    </citation>
    <scope>NUCLEOTIDE SEQUENCE [LARGE SCALE GENOMIC DNA]</scope>
    <source>
        <strain evidence="4">ID-206-W2</strain>
    </source>
</reference>
<gene>
    <name evidence="3" type="ORF">AYI69_g690</name>
</gene>
<protein>
    <submittedName>
        <fullName evidence="3">Breast cancer type 2 susceptibility protein-like protein</fullName>
    </submittedName>
</protein>
<keyword evidence="4" id="KW-1185">Reference proteome</keyword>
<feature type="compositionally biased region" description="Low complexity" evidence="1">
    <location>
        <begin position="467"/>
        <end position="483"/>
    </location>
</feature>
<feature type="compositionally biased region" description="Polar residues" evidence="1">
    <location>
        <begin position="380"/>
        <end position="394"/>
    </location>
</feature>
<evidence type="ECO:0000256" key="1">
    <source>
        <dbReference type="SAM" id="MobiDB-lite"/>
    </source>
</evidence>
<dbReference type="InterPro" id="IPR012340">
    <property type="entry name" value="NA-bd_OB-fold"/>
</dbReference>
<feature type="region of interest" description="Disordered" evidence="1">
    <location>
        <begin position="996"/>
        <end position="1068"/>
    </location>
</feature>
<name>A0A1R1YSD5_9FUNG</name>
<feature type="compositionally biased region" description="Polar residues" evidence="1">
    <location>
        <begin position="1268"/>
        <end position="1277"/>
    </location>
</feature>
<comment type="caution">
    <text evidence="3">The sequence shown here is derived from an EMBL/GenBank/DDBJ whole genome shotgun (WGS) entry which is preliminary data.</text>
</comment>
<evidence type="ECO:0000259" key="2">
    <source>
        <dbReference type="Pfam" id="PF09103"/>
    </source>
</evidence>
<feature type="region of interest" description="Disordered" evidence="1">
    <location>
        <begin position="449"/>
        <end position="483"/>
    </location>
</feature>
<evidence type="ECO:0000313" key="4">
    <source>
        <dbReference type="Proteomes" id="UP000187429"/>
    </source>
</evidence>
<feature type="compositionally biased region" description="Polar residues" evidence="1">
    <location>
        <begin position="1246"/>
        <end position="1256"/>
    </location>
</feature>
<accession>A0A1R1YSD5</accession>